<sequence>MWPSWQATIKTDLNYIKSRSCAASHTMRPAGYRISTDKPQNAMQRPHIGANPPIARRAAQRDEKKPCSREGTGPDRMEQSYSRVDACRLLPTTNYQSCYLNYICKAVVT</sequence>
<dbReference type="STRING" id="266265.Bxe_B0228"/>
<accession>Q13JM4</accession>
<dbReference type="AlphaFoldDB" id="Q13JM4"/>
<evidence type="ECO:0000313" key="3">
    <source>
        <dbReference type="Proteomes" id="UP000001817"/>
    </source>
</evidence>
<evidence type="ECO:0000313" key="2">
    <source>
        <dbReference type="EMBL" id="ABE35715.1"/>
    </source>
</evidence>
<proteinExistence type="predicted"/>
<gene>
    <name evidence="2" type="ORF">Bxe_B0228</name>
</gene>
<dbReference type="EMBL" id="CP000271">
    <property type="protein sequence ID" value="ABE35715.1"/>
    <property type="molecule type" value="Genomic_DNA"/>
</dbReference>
<evidence type="ECO:0000256" key="1">
    <source>
        <dbReference type="SAM" id="MobiDB-lite"/>
    </source>
</evidence>
<protein>
    <submittedName>
        <fullName evidence="2">Uncharacterized protein</fullName>
    </submittedName>
</protein>
<reference evidence="2 3" key="1">
    <citation type="journal article" date="2006" name="Proc. Natl. Acad. Sci. U.S.A.">
        <title>Burkholderia xenovorans LB400 harbors a multi-replicon, 9.73-Mbp genome shaped for versatility.</title>
        <authorList>
            <person name="Chain P.S."/>
            <person name="Denef V.J."/>
            <person name="Konstantinidis K.T."/>
            <person name="Vergez L.M."/>
            <person name="Agullo L."/>
            <person name="Reyes V.L."/>
            <person name="Hauser L."/>
            <person name="Cordova M."/>
            <person name="Gomez L."/>
            <person name="Gonzalez M."/>
            <person name="Land M."/>
            <person name="Lao V."/>
            <person name="Larimer F."/>
            <person name="LiPuma J.J."/>
            <person name="Mahenthiralingam E."/>
            <person name="Malfatti S.A."/>
            <person name="Marx C.J."/>
            <person name="Parnell J.J."/>
            <person name="Ramette A."/>
            <person name="Richardson P."/>
            <person name="Seeger M."/>
            <person name="Smith D."/>
            <person name="Spilker T."/>
            <person name="Sul W.J."/>
            <person name="Tsoi T.V."/>
            <person name="Ulrich L.E."/>
            <person name="Zhulin I.B."/>
            <person name="Tiedje J.M."/>
        </authorList>
    </citation>
    <scope>NUCLEOTIDE SEQUENCE [LARGE SCALE GENOMIC DNA]</scope>
    <source>
        <strain evidence="2 3">LB400</strain>
    </source>
</reference>
<name>Q13JM4_PARXL</name>
<organism evidence="2 3">
    <name type="scientific">Paraburkholderia xenovorans (strain LB400)</name>
    <dbReference type="NCBI Taxonomy" id="266265"/>
    <lineage>
        <taxon>Bacteria</taxon>
        <taxon>Pseudomonadati</taxon>
        <taxon>Pseudomonadota</taxon>
        <taxon>Betaproteobacteria</taxon>
        <taxon>Burkholderiales</taxon>
        <taxon>Burkholderiaceae</taxon>
        <taxon>Paraburkholderia</taxon>
    </lineage>
</organism>
<feature type="compositionally biased region" description="Basic and acidic residues" evidence="1">
    <location>
        <begin position="59"/>
        <end position="78"/>
    </location>
</feature>
<dbReference type="Proteomes" id="UP000001817">
    <property type="component" value="Chromosome 2"/>
</dbReference>
<keyword evidence="3" id="KW-1185">Reference proteome</keyword>
<dbReference type="KEGG" id="bxe:Bxe_B0228"/>
<feature type="region of interest" description="Disordered" evidence="1">
    <location>
        <begin position="28"/>
        <end position="79"/>
    </location>
</feature>